<gene>
    <name evidence="2" type="ORF">C8Q71DRAFT_296108</name>
</gene>
<reference evidence="2 3" key="1">
    <citation type="journal article" date="2021" name="Environ. Microbiol.">
        <title>Gene family expansions and transcriptome signatures uncover fungal adaptations to wood decay.</title>
        <authorList>
            <person name="Hage H."/>
            <person name="Miyauchi S."/>
            <person name="Viragh M."/>
            <person name="Drula E."/>
            <person name="Min B."/>
            <person name="Chaduli D."/>
            <person name="Navarro D."/>
            <person name="Favel A."/>
            <person name="Norest M."/>
            <person name="Lesage-Meessen L."/>
            <person name="Balint B."/>
            <person name="Merenyi Z."/>
            <person name="de Eugenio L."/>
            <person name="Morin E."/>
            <person name="Martinez A.T."/>
            <person name="Baldrian P."/>
            <person name="Stursova M."/>
            <person name="Martinez M.J."/>
            <person name="Novotny C."/>
            <person name="Magnuson J.K."/>
            <person name="Spatafora J.W."/>
            <person name="Maurice S."/>
            <person name="Pangilinan J."/>
            <person name="Andreopoulos W."/>
            <person name="LaButti K."/>
            <person name="Hundley H."/>
            <person name="Na H."/>
            <person name="Kuo A."/>
            <person name="Barry K."/>
            <person name="Lipzen A."/>
            <person name="Henrissat B."/>
            <person name="Riley R."/>
            <person name="Ahrendt S."/>
            <person name="Nagy L.G."/>
            <person name="Grigoriev I.V."/>
            <person name="Martin F."/>
            <person name="Rosso M.N."/>
        </authorList>
    </citation>
    <scope>NUCLEOTIDE SEQUENCE [LARGE SCALE GENOMIC DNA]</scope>
    <source>
        <strain evidence="2 3">CIRM-BRFM 1785</strain>
    </source>
</reference>
<proteinExistence type="predicted"/>
<evidence type="ECO:0000313" key="3">
    <source>
        <dbReference type="Proteomes" id="UP000814176"/>
    </source>
</evidence>
<evidence type="ECO:0000256" key="1">
    <source>
        <dbReference type="SAM" id="MobiDB-lite"/>
    </source>
</evidence>
<dbReference type="GeneID" id="71998354"/>
<dbReference type="Proteomes" id="UP000814176">
    <property type="component" value="Unassembled WGS sequence"/>
</dbReference>
<evidence type="ECO:0000313" key="2">
    <source>
        <dbReference type="EMBL" id="KAH9831625.1"/>
    </source>
</evidence>
<dbReference type="RefSeq" id="XP_047774739.1">
    <property type="nucleotide sequence ID" value="XM_047917622.1"/>
</dbReference>
<keyword evidence="3" id="KW-1185">Reference proteome</keyword>
<feature type="compositionally biased region" description="Polar residues" evidence="1">
    <location>
        <begin position="129"/>
        <end position="139"/>
    </location>
</feature>
<sequence length="169" mass="18872">MSGRNAEKNNEKLFPLFRRNLSENNVGLYAATADKLALWAARDKAYYPFARPVIVELLETANSQVRRHSNAPDKPFHISECPESLKPWVEPYIKLLKAVAPFYHLFPEPQLQARLRALLQTINFDLPATQPTRPPSHSASPHIMHRAAHSASPVNRLHTPVIPGSAAAG</sequence>
<comment type="caution">
    <text evidence="2">The sequence shown here is derived from an EMBL/GenBank/DDBJ whole genome shotgun (WGS) entry which is preliminary data.</text>
</comment>
<organism evidence="2 3">
    <name type="scientific">Rhodofomes roseus</name>
    <dbReference type="NCBI Taxonomy" id="34475"/>
    <lineage>
        <taxon>Eukaryota</taxon>
        <taxon>Fungi</taxon>
        <taxon>Dikarya</taxon>
        <taxon>Basidiomycota</taxon>
        <taxon>Agaricomycotina</taxon>
        <taxon>Agaricomycetes</taxon>
        <taxon>Polyporales</taxon>
        <taxon>Rhodofomes</taxon>
    </lineage>
</organism>
<feature type="region of interest" description="Disordered" evidence="1">
    <location>
        <begin position="128"/>
        <end position="169"/>
    </location>
</feature>
<accession>A0ABQ8K438</accession>
<dbReference type="EMBL" id="JADCUA010000025">
    <property type="protein sequence ID" value="KAH9831625.1"/>
    <property type="molecule type" value="Genomic_DNA"/>
</dbReference>
<name>A0ABQ8K438_9APHY</name>
<protein>
    <submittedName>
        <fullName evidence="2">Uncharacterized protein</fullName>
    </submittedName>
</protein>